<evidence type="ECO:0000256" key="1">
    <source>
        <dbReference type="ARBA" id="ARBA00004126"/>
    </source>
</evidence>
<evidence type="ECO:0000256" key="6">
    <source>
        <dbReference type="ARBA" id="ARBA00037847"/>
    </source>
</evidence>
<keyword evidence="3 7" id="KW-1133">Transmembrane helix</keyword>
<gene>
    <name evidence="8" type="ORF">N0V89_001097</name>
</gene>
<keyword evidence="4 7" id="KW-0472">Membrane</keyword>
<evidence type="ECO:0000313" key="9">
    <source>
        <dbReference type="Proteomes" id="UP001140513"/>
    </source>
</evidence>
<keyword evidence="5" id="KW-0539">Nucleus</keyword>
<organism evidence="8 9">
    <name type="scientific">Didymosphaeria variabile</name>
    <dbReference type="NCBI Taxonomy" id="1932322"/>
    <lineage>
        <taxon>Eukaryota</taxon>
        <taxon>Fungi</taxon>
        <taxon>Dikarya</taxon>
        <taxon>Ascomycota</taxon>
        <taxon>Pezizomycotina</taxon>
        <taxon>Dothideomycetes</taxon>
        <taxon>Pleosporomycetidae</taxon>
        <taxon>Pleosporales</taxon>
        <taxon>Massarineae</taxon>
        <taxon>Didymosphaeriaceae</taxon>
        <taxon>Didymosphaeria</taxon>
    </lineage>
</organism>
<dbReference type="GO" id="GO:0031965">
    <property type="term" value="C:nuclear membrane"/>
    <property type="evidence" value="ECO:0007669"/>
    <property type="project" value="UniProtKB-SubCell"/>
</dbReference>
<dbReference type="OrthoDB" id="77878at2759"/>
<dbReference type="PANTHER" id="PTHR12265:SF30">
    <property type="entry name" value="TRANSMEMBRANE PROTEIN 53"/>
    <property type="match status" value="1"/>
</dbReference>
<keyword evidence="9" id="KW-1185">Reference proteome</keyword>
<evidence type="ECO:0000256" key="5">
    <source>
        <dbReference type="ARBA" id="ARBA00023242"/>
    </source>
</evidence>
<evidence type="ECO:0000256" key="4">
    <source>
        <dbReference type="ARBA" id="ARBA00023136"/>
    </source>
</evidence>
<protein>
    <recommendedName>
        <fullName evidence="10">Indole-diterpene biosynthesis protein-like protein PaxU</fullName>
    </recommendedName>
</protein>
<dbReference type="AlphaFoldDB" id="A0A9W8XVH5"/>
<proteinExistence type="predicted"/>
<feature type="transmembrane region" description="Helical" evidence="7">
    <location>
        <begin position="174"/>
        <end position="196"/>
    </location>
</feature>
<dbReference type="GeneID" id="80904627"/>
<dbReference type="EMBL" id="JAPEUX010000001">
    <property type="protein sequence ID" value="KAJ4360532.1"/>
    <property type="molecule type" value="Genomic_DNA"/>
</dbReference>
<sequence length="326" mass="36430">MSKSQHNAIPGFTLIAPTIWEQQPAGRVLSFSVHRVLSEEPPSLIIILPWTGAHSRHVVKYTEAYGALFPSAPILCITTSTKDICLRSSKRKQQRLQPAVERILDHVKYNDGRANILLHAFSEGGSNKAVELAEAYCDTTGMKLPCSALCLDSTPGHPRYLRLCNALKKSLPPIPILNCTGLLVGSTLLGGIWILYKFIKGYENNVISSTRRRLQDSNRWDVTAPRCYFYSKGDELIAWKDIREHLGEAVRSGAPVMDVCFQDSAHCKHAAQYPDRYWGAVALTWKRTCINNEKRDTKLHLKSGFERTRGNSGTTVSVVRAKDVQP</sequence>
<name>A0A9W8XVH5_9PLEO</name>
<evidence type="ECO:0000313" key="8">
    <source>
        <dbReference type="EMBL" id="KAJ4360532.1"/>
    </source>
</evidence>
<dbReference type="Pfam" id="PF05705">
    <property type="entry name" value="DUF829"/>
    <property type="match status" value="1"/>
</dbReference>
<evidence type="ECO:0000256" key="2">
    <source>
        <dbReference type="ARBA" id="ARBA00022692"/>
    </source>
</evidence>
<comment type="caution">
    <text evidence="8">The sequence shown here is derived from an EMBL/GenBank/DDBJ whole genome shotgun (WGS) entry which is preliminary data.</text>
</comment>
<dbReference type="Proteomes" id="UP001140513">
    <property type="component" value="Unassembled WGS sequence"/>
</dbReference>
<comment type="subcellular location">
    <subcellularLocation>
        <location evidence="6">Endomembrane system</location>
        <topology evidence="6">Single-pass membrane protein</topology>
    </subcellularLocation>
    <subcellularLocation>
        <location evidence="1">Nucleus membrane</location>
    </subcellularLocation>
</comment>
<evidence type="ECO:0000256" key="3">
    <source>
        <dbReference type="ARBA" id="ARBA00022989"/>
    </source>
</evidence>
<dbReference type="PANTHER" id="PTHR12265">
    <property type="entry name" value="TRANSMEMBRANE PROTEIN 53"/>
    <property type="match status" value="1"/>
</dbReference>
<dbReference type="RefSeq" id="XP_056076734.1">
    <property type="nucleotide sequence ID" value="XM_056209912.1"/>
</dbReference>
<reference evidence="8" key="1">
    <citation type="submission" date="2022-10" db="EMBL/GenBank/DDBJ databases">
        <title>Tapping the CABI collections for fungal endophytes: first genome assemblies for Collariella, Neodidymelliopsis, Ascochyta clinopodiicola, Didymella pomorum, Didymosphaeria variabile, Neocosmospora piperis and Neocucurbitaria cava.</title>
        <authorList>
            <person name="Hill R."/>
        </authorList>
    </citation>
    <scope>NUCLEOTIDE SEQUENCE</scope>
    <source>
        <strain evidence="8">IMI 356815</strain>
    </source>
</reference>
<accession>A0A9W8XVH5</accession>
<keyword evidence="2 7" id="KW-0812">Transmembrane</keyword>
<dbReference type="InterPro" id="IPR008547">
    <property type="entry name" value="DUF829_TMEM53"/>
</dbReference>
<evidence type="ECO:0008006" key="10">
    <source>
        <dbReference type="Google" id="ProtNLM"/>
    </source>
</evidence>
<evidence type="ECO:0000256" key="7">
    <source>
        <dbReference type="SAM" id="Phobius"/>
    </source>
</evidence>